<dbReference type="InParanoid" id="B0DZJ9"/>
<evidence type="ECO:0000313" key="3">
    <source>
        <dbReference type="Proteomes" id="UP000001194"/>
    </source>
</evidence>
<feature type="region of interest" description="Disordered" evidence="1">
    <location>
        <begin position="425"/>
        <end position="484"/>
    </location>
</feature>
<dbReference type="Proteomes" id="UP000001194">
    <property type="component" value="Unassembled WGS sequence"/>
</dbReference>
<protein>
    <submittedName>
        <fullName evidence="2">Predicted protein</fullName>
    </submittedName>
</protein>
<feature type="compositionally biased region" description="Basic and acidic residues" evidence="1">
    <location>
        <begin position="22"/>
        <end position="40"/>
    </location>
</feature>
<organism evidence="3">
    <name type="scientific">Laccaria bicolor (strain S238N-H82 / ATCC MYA-4686)</name>
    <name type="common">Bicoloured deceiver</name>
    <name type="synonym">Laccaria laccata var. bicolor</name>
    <dbReference type="NCBI Taxonomy" id="486041"/>
    <lineage>
        <taxon>Eukaryota</taxon>
        <taxon>Fungi</taxon>
        <taxon>Dikarya</taxon>
        <taxon>Basidiomycota</taxon>
        <taxon>Agaricomycotina</taxon>
        <taxon>Agaricomycetes</taxon>
        <taxon>Agaricomycetidae</taxon>
        <taxon>Agaricales</taxon>
        <taxon>Agaricineae</taxon>
        <taxon>Hydnangiaceae</taxon>
        <taxon>Laccaria</taxon>
    </lineage>
</organism>
<dbReference type="GeneID" id="6085045"/>
<evidence type="ECO:0000256" key="1">
    <source>
        <dbReference type="SAM" id="MobiDB-lite"/>
    </source>
</evidence>
<dbReference type="RefSeq" id="XP_001889362.1">
    <property type="nucleotide sequence ID" value="XM_001889327.1"/>
</dbReference>
<reference evidence="2 3" key="1">
    <citation type="journal article" date="2008" name="Nature">
        <title>The genome of Laccaria bicolor provides insights into mycorrhizal symbiosis.</title>
        <authorList>
            <person name="Martin F."/>
            <person name="Aerts A."/>
            <person name="Ahren D."/>
            <person name="Brun A."/>
            <person name="Danchin E.G.J."/>
            <person name="Duchaussoy F."/>
            <person name="Gibon J."/>
            <person name="Kohler A."/>
            <person name="Lindquist E."/>
            <person name="Pereda V."/>
            <person name="Salamov A."/>
            <person name="Shapiro H.J."/>
            <person name="Wuyts J."/>
            <person name="Blaudez D."/>
            <person name="Buee M."/>
            <person name="Brokstein P."/>
            <person name="Canbaeck B."/>
            <person name="Cohen D."/>
            <person name="Courty P.E."/>
            <person name="Coutinho P.M."/>
            <person name="Delaruelle C."/>
            <person name="Detter J.C."/>
            <person name="Deveau A."/>
            <person name="DiFazio S."/>
            <person name="Duplessis S."/>
            <person name="Fraissinet-Tachet L."/>
            <person name="Lucic E."/>
            <person name="Frey-Klett P."/>
            <person name="Fourrey C."/>
            <person name="Feussner I."/>
            <person name="Gay G."/>
            <person name="Grimwood J."/>
            <person name="Hoegger P.J."/>
            <person name="Jain P."/>
            <person name="Kilaru S."/>
            <person name="Labbe J."/>
            <person name="Lin Y.C."/>
            <person name="Legue V."/>
            <person name="Le Tacon F."/>
            <person name="Marmeisse R."/>
            <person name="Melayah D."/>
            <person name="Montanini B."/>
            <person name="Muratet M."/>
            <person name="Nehls U."/>
            <person name="Niculita-Hirzel H."/>
            <person name="Oudot-Le Secq M.P."/>
            <person name="Peter M."/>
            <person name="Quesneville H."/>
            <person name="Rajashekar B."/>
            <person name="Reich M."/>
            <person name="Rouhier N."/>
            <person name="Schmutz J."/>
            <person name="Yin T."/>
            <person name="Chalot M."/>
            <person name="Henrissat B."/>
            <person name="Kuees U."/>
            <person name="Lucas S."/>
            <person name="Van de Peer Y."/>
            <person name="Podila G.K."/>
            <person name="Polle A."/>
            <person name="Pukkila P.J."/>
            <person name="Richardson P.M."/>
            <person name="Rouze P."/>
            <person name="Sanders I.R."/>
            <person name="Stajich J.E."/>
            <person name="Tunlid A."/>
            <person name="Tuskan G."/>
            <person name="Grigoriev I.V."/>
        </authorList>
    </citation>
    <scope>NUCLEOTIDE SEQUENCE [LARGE SCALE GENOMIC DNA]</scope>
    <source>
        <strain evidence="3">S238N-H82 / ATCC MYA-4686</strain>
    </source>
</reference>
<name>B0DZJ9_LACBS</name>
<dbReference type="HOGENOM" id="CLU_042422_0_0_1"/>
<feature type="region of interest" description="Disordered" evidence="1">
    <location>
        <begin position="377"/>
        <end position="398"/>
    </location>
</feature>
<feature type="compositionally biased region" description="Polar residues" evidence="1">
    <location>
        <begin position="449"/>
        <end position="462"/>
    </location>
</feature>
<feature type="compositionally biased region" description="Polar residues" evidence="1">
    <location>
        <begin position="1"/>
        <end position="10"/>
    </location>
</feature>
<keyword evidence="3" id="KW-1185">Reference proteome</keyword>
<dbReference type="EMBL" id="DS547156">
    <property type="protein sequence ID" value="EDQ99951.1"/>
    <property type="molecule type" value="Genomic_DNA"/>
</dbReference>
<evidence type="ECO:0000313" key="2">
    <source>
        <dbReference type="EMBL" id="EDQ99951.1"/>
    </source>
</evidence>
<dbReference type="OrthoDB" id="3261928at2759"/>
<feature type="region of interest" description="Disordered" evidence="1">
    <location>
        <begin position="1"/>
        <end position="42"/>
    </location>
</feature>
<sequence>MLNRSLSDQFLQPPFTQPNTNEAHETQDVDADTTTRDTRRPSAGWLRNPAWIDGGVNPPKYYFSHEEIDAACCASGVEPPPRYTQPEIPVAPSQPITTAGLPLATQYDILSSRVSPTPVPANNHYRMAGPLGNGVGNEPWVPAAPPPDGHLVNVTHTYTATESTTGSSRNAKAAAPKKKATTMLGNITLEGITRVDFIKAFLSIHNLDTQFAPGVHSGPPFKLSWTGSIGGKGNAPTFLTDKSFNLALAAILKKDKKKIHITLEFDTDVMSGYRIQHLVPSLNVPVNNGEEELLYGTRIPQLAQFNDTEQVNGRFILEIKKRWPCASHQGEHGEPGHCFITVSGGHLRLNPLRLKMWAAAMASGDVMKHDPPCTEAFDGPRDGQISSIRARGHSGASTASTAFAPANNDMMTLVMASLIPVLGGLSRKRPRSESPGRYSPPLPKRPHSDLQTPIRNQPNVQTPKRPRREFQTPKRLAFQQPPASPVSIPAPGFELRVCLRDFAELEAVNMTPFEIALHKEDFTPDLIALADESATIAIRNITGATCGRLMRLKLFCRKWQTTYEQKLLSGNYTTYELK</sequence>
<accession>B0DZJ9</accession>
<dbReference type="AlphaFoldDB" id="B0DZJ9"/>
<proteinExistence type="predicted"/>
<gene>
    <name evidence="2" type="ORF">LACBIDRAFT_334579</name>
</gene>
<dbReference type="KEGG" id="lbc:LACBIDRAFT_334579"/>